<comment type="caution">
    <text evidence="5">The sequence shown here is derived from an EMBL/GenBank/DDBJ whole genome shotgun (WGS) entry which is preliminary data.</text>
</comment>
<accession>A0A066VXT4</accession>
<dbReference type="AlphaFoldDB" id="A0A066VXT4"/>
<keyword evidence="2 4" id="KW-0143">Chaperone</keyword>
<dbReference type="InParanoid" id="A0A066VXT4"/>
<dbReference type="PIRSF" id="PIRSF010044">
    <property type="entry name" value="UCP010044"/>
    <property type="match status" value="1"/>
</dbReference>
<evidence type="ECO:0000256" key="4">
    <source>
        <dbReference type="PIRNR" id="PIRNR010044"/>
    </source>
</evidence>
<dbReference type="GO" id="GO:0005829">
    <property type="term" value="C:cytosol"/>
    <property type="evidence" value="ECO:0007669"/>
    <property type="project" value="TreeGrafter"/>
</dbReference>
<dbReference type="Pfam" id="PF09754">
    <property type="entry name" value="PAC2"/>
    <property type="match status" value="1"/>
</dbReference>
<dbReference type="InterPro" id="IPR016562">
    <property type="entry name" value="Proteasome_assmbl_chp_2_euk"/>
</dbReference>
<dbReference type="Gene3D" id="3.40.50.10900">
    <property type="entry name" value="PAC-like subunit"/>
    <property type="match status" value="2"/>
</dbReference>
<dbReference type="PANTHER" id="PTHR12970:SF1">
    <property type="entry name" value="PROTEASOME ASSEMBLY CHAPERONE 2"/>
    <property type="match status" value="1"/>
</dbReference>
<reference evidence="5 6" key="1">
    <citation type="submission" date="2014-05" db="EMBL/GenBank/DDBJ databases">
        <title>Draft genome sequence of a rare smut relative, Tilletiaria anomala UBC 951.</title>
        <authorList>
            <consortium name="DOE Joint Genome Institute"/>
            <person name="Toome M."/>
            <person name="Kuo A."/>
            <person name="Henrissat B."/>
            <person name="Lipzen A."/>
            <person name="Tritt A."/>
            <person name="Yoshinaga Y."/>
            <person name="Zane M."/>
            <person name="Barry K."/>
            <person name="Grigoriev I.V."/>
            <person name="Spatafora J.W."/>
            <person name="Aimea M.C."/>
        </authorList>
    </citation>
    <scope>NUCLEOTIDE SEQUENCE [LARGE SCALE GENOMIC DNA]</scope>
    <source>
        <strain evidence="5 6">UBC 951</strain>
    </source>
</reference>
<evidence type="ECO:0000256" key="2">
    <source>
        <dbReference type="ARBA" id="ARBA00023186"/>
    </source>
</evidence>
<dbReference type="EMBL" id="JMSN01000045">
    <property type="protein sequence ID" value="KDN45103.1"/>
    <property type="molecule type" value="Genomic_DNA"/>
</dbReference>
<dbReference type="Proteomes" id="UP000027361">
    <property type="component" value="Unassembled WGS sequence"/>
</dbReference>
<comment type="similarity">
    <text evidence="3 4">Belongs to the PSMG2 family.</text>
</comment>
<dbReference type="GeneID" id="25262471"/>
<comment type="function">
    <text evidence="4">Involved in 20S proteasome assembly.</text>
</comment>
<dbReference type="InterPro" id="IPR019151">
    <property type="entry name" value="Proteasome_assmbl_chaperone_2"/>
</dbReference>
<gene>
    <name evidence="5" type="ORF">K437DRAFT_224452</name>
</gene>
<evidence type="ECO:0000313" key="6">
    <source>
        <dbReference type="Proteomes" id="UP000027361"/>
    </source>
</evidence>
<keyword evidence="6" id="KW-1185">Reference proteome</keyword>
<dbReference type="OMA" id="WKEHTGE"/>
<sequence>MVTGAFSRDTLLIPAVSIGSVPQLAFDLLVHAPALGLERVASVDVQDYCVPFAAPLDSLAPSGKSHDNRNGHGGDRPALGVCTALEVYRNPSRRLTLLHQRSPVLKSRKDEFVQSLLSWIVQEGFSETLIVGSMDAGMRIDSEMDKPLVHLQPASSDKGHETKIDSGSLLSFITHSTPEFSPVSPSPAHQNAFARSQKDTLVPPLPGAGLVRRILSQHAKQSSNDREARLAALLMFCGEGDNRGDAHALAGLLCRGLRVEGEELQEPRSWQGLFGPTYNQALFG</sequence>
<dbReference type="PANTHER" id="PTHR12970">
    <property type="entry name" value="PROTEASOME ASSEMBLY CHAPERONE 2"/>
    <property type="match status" value="1"/>
</dbReference>
<proteinExistence type="inferred from homology"/>
<dbReference type="GO" id="GO:0005634">
    <property type="term" value="C:nucleus"/>
    <property type="evidence" value="ECO:0007669"/>
    <property type="project" value="TreeGrafter"/>
</dbReference>
<evidence type="ECO:0000256" key="1">
    <source>
        <dbReference type="ARBA" id="ARBA00019186"/>
    </source>
</evidence>
<dbReference type="OrthoDB" id="10260712at2759"/>
<organism evidence="5 6">
    <name type="scientific">Tilletiaria anomala (strain ATCC 24038 / CBS 436.72 / UBC 951)</name>
    <dbReference type="NCBI Taxonomy" id="1037660"/>
    <lineage>
        <taxon>Eukaryota</taxon>
        <taxon>Fungi</taxon>
        <taxon>Dikarya</taxon>
        <taxon>Basidiomycota</taxon>
        <taxon>Ustilaginomycotina</taxon>
        <taxon>Exobasidiomycetes</taxon>
        <taxon>Georgefischeriales</taxon>
        <taxon>Tilletiariaceae</taxon>
        <taxon>Tilletiaria</taxon>
    </lineage>
</organism>
<dbReference type="STRING" id="1037660.A0A066VXT4"/>
<dbReference type="RefSeq" id="XP_013243065.1">
    <property type="nucleotide sequence ID" value="XM_013387611.1"/>
</dbReference>
<dbReference type="GO" id="GO:0043248">
    <property type="term" value="P:proteasome assembly"/>
    <property type="evidence" value="ECO:0007669"/>
    <property type="project" value="TreeGrafter"/>
</dbReference>
<dbReference type="InterPro" id="IPR038389">
    <property type="entry name" value="PSMG2_sf"/>
</dbReference>
<comment type="subunit">
    <text evidence="4">Component of the 20S proteasome chaperone.</text>
</comment>
<protein>
    <recommendedName>
        <fullName evidence="1 4">Proteasome assembly chaperone 2</fullName>
    </recommendedName>
</protein>
<name>A0A066VXT4_TILAU</name>
<dbReference type="HOGENOM" id="CLU_062640_2_2_1"/>
<evidence type="ECO:0000256" key="3">
    <source>
        <dbReference type="ARBA" id="ARBA00025745"/>
    </source>
</evidence>
<evidence type="ECO:0000313" key="5">
    <source>
        <dbReference type="EMBL" id="KDN45103.1"/>
    </source>
</evidence>